<name>A0ABP9JVB9_9NOCA</name>
<organism evidence="4 5">
    <name type="scientific">Nocardia callitridis</name>
    <dbReference type="NCBI Taxonomy" id="648753"/>
    <lineage>
        <taxon>Bacteria</taxon>
        <taxon>Bacillati</taxon>
        <taxon>Actinomycetota</taxon>
        <taxon>Actinomycetes</taxon>
        <taxon>Mycobacteriales</taxon>
        <taxon>Nocardiaceae</taxon>
        <taxon>Nocardia</taxon>
    </lineage>
</organism>
<keyword evidence="2 3" id="KW-0472">Membrane</keyword>
<proteinExistence type="predicted"/>
<evidence type="ECO:0008006" key="6">
    <source>
        <dbReference type="Google" id="ProtNLM"/>
    </source>
</evidence>
<evidence type="ECO:0000256" key="1">
    <source>
        <dbReference type="ARBA" id="ARBA00004370"/>
    </source>
</evidence>
<dbReference type="PANTHER" id="PTHR37042:SF4">
    <property type="entry name" value="OUTER MEMBRANE PROTEIN RV1973"/>
    <property type="match status" value="1"/>
</dbReference>
<evidence type="ECO:0000313" key="5">
    <source>
        <dbReference type="Proteomes" id="UP001500603"/>
    </source>
</evidence>
<keyword evidence="3" id="KW-1133">Transmembrane helix</keyword>
<dbReference type="RefSeq" id="WP_345493583.1">
    <property type="nucleotide sequence ID" value="NZ_BAABJM010000001.1"/>
</dbReference>
<accession>A0ABP9JVB9</accession>
<keyword evidence="3" id="KW-0812">Transmembrane</keyword>
<dbReference type="EMBL" id="BAABJM010000001">
    <property type="protein sequence ID" value="GAA5044615.1"/>
    <property type="molecule type" value="Genomic_DNA"/>
</dbReference>
<evidence type="ECO:0000256" key="2">
    <source>
        <dbReference type="ARBA" id="ARBA00023136"/>
    </source>
</evidence>
<dbReference type="Proteomes" id="UP001500603">
    <property type="component" value="Unassembled WGS sequence"/>
</dbReference>
<reference evidence="5" key="1">
    <citation type="journal article" date="2019" name="Int. J. Syst. Evol. Microbiol.">
        <title>The Global Catalogue of Microorganisms (GCM) 10K type strain sequencing project: providing services to taxonomists for standard genome sequencing and annotation.</title>
        <authorList>
            <consortium name="The Broad Institute Genomics Platform"/>
            <consortium name="The Broad Institute Genome Sequencing Center for Infectious Disease"/>
            <person name="Wu L."/>
            <person name="Ma J."/>
        </authorList>
    </citation>
    <scope>NUCLEOTIDE SEQUENCE [LARGE SCALE GENOMIC DNA]</scope>
    <source>
        <strain evidence="5">JCM 18298</strain>
    </source>
</reference>
<gene>
    <name evidence="4" type="ORF">GCM10023318_07610</name>
</gene>
<protein>
    <recommendedName>
        <fullName evidence="6">H domain protein</fullName>
    </recommendedName>
</protein>
<evidence type="ECO:0000313" key="4">
    <source>
        <dbReference type="EMBL" id="GAA5044615.1"/>
    </source>
</evidence>
<dbReference type="PANTHER" id="PTHR37042">
    <property type="entry name" value="OUTER MEMBRANE PROTEIN RV1973"/>
    <property type="match status" value="1"/>
</dbReference>
<keyword evidence="5" id="KW-1185">Reference proteome</keyword>
<comment type="caution">
    <text evidence="4">The sequence shown here is derived from an EMBL/GenBank/DDBJ whole genome shotgun (WGS) entry which is preliminary data.</text>
</comment>
<sequence length="167" mass="17768">MSTLAPSTVKGKILFGAVGLVAIAALVVGAINGYRYWNDRQSEDARTEAVAAAGHAVTDMFTYTPENVDTVLQQSAQNLTESFRDDYLKLVNQAIAPGAKEKQLTVQATVQAGGVIAADDASATVMLFLNQVTTSKDSPQGNTTASRVRVVLDKQDSHWLVDSVTPI</sequence>
<feature type="transmembrane region" description="Helical" evidence="3">
    <location>
        <begin position="13"/>
        <end position="34"/>
    </location>
</feature>
<comment type="subcellular location">
    <subcellularLocation>
        <location evidence="1">Membrane</location>
    </subcellularLocation>
</comment>
<evidence type="ECO:0000256" key="3">
    <source>
        <dbReference type="SAM" id="Phobius"/>
    </source>
</evidence>